<protein>
    <recommendedName>
        <fullName evidence="4">NAD(+) diphosphatase</fullName>
        <ecNumber evidence="4">3.6.1.22</ecNumber>
    </recommendedName>
</protein>
<dbReference type="InterPro" id="IPR015376">
    <property type="entry name" value="Znr_NADH_PPase"/>
</dbReference>
<dbReference type="SUPFAM" id="SSF55811">
    <property type="entry name" value="Nudix"/>
    <property type="match status" value="1"/>
</dbReference>
<name>A0AAJ0FMH6_9HYPO</name>
<evidence type="ECO:0000256" key="2">
    <source>
        <dbReference type="ARBA" id="ARBA00001947"/>
    </source>
</evidence>
<dbReference type="GO" id="GO:0046872">
    <property type="term" value="F:metal ion binding"/>
    <property type="evidence" value="ECO:0007669"/>
    <property type="project" value="UniProtKB-KW"/>
</dbReference>
<dbReference type="CDD" id="cd03429">
    <property type="entry name" value="NUDIX_NADH_pyrophosphatase_Nudt13"/>
    <property type="match status" value="1"/>
</dbReference>
<dbReference type="GO" id="GO:0019677">
    <property type="term" value="P:NAD+ catabolic process"/>
    <property type="evidence" value="ECO:0007669"/>
    <property type="project" value="TreeGrafter"/>
</dbReference>
<dbReference type="InterPro" id="IPR015797">
    <property type="entry name" value="NUDIX_hydrolase-like_dom_sf"/>
</dbReference>
<keyword evidence="7" id="KW-0460">Magnesium</keyword>
<dbReference type="Gene3D" id="3.90.79.10">
    <property type="entry name" value="Nucleoside Triphosphate Pyrophosphohydrolase"/>
    <property type="match status" value="1"/>
</dbReference>
<dbReference type="InterPro" id="IPR050241">
    <property type="entry name" value="NAD-cap_RNA_hydrolase_NudC"/>
</dbReference>
<dbReference type="PROSITE" id="PS51462">
    <property type="entry name" value="NUDIX"/>
    <property type="match status" value="1"/>
</dbReference>
<evidence type="ECO:0000256" key="6">
    <source>
        <dbReference type="ARBA" id="ARBA00022801"/>
    </source>
</evidence>
<feature type="domain" description="Nudix hydrolase" evidence="10">
    <location>
        <begin position="251"/>
        <end position="380"/>
    </location>
</feature>
<evidence type="ECO:0000256" key="4">
    <source>
        <dbReference type="ARBA" id="ARBA00012381"/>
    </source>
</evidence>
<gene>
    <name evidence="11" type="primary">NPY1</name>
    <name evidence="11" type="ORF">QQS21_012318</name>
</gene>
<dbReference type="GO" id="GO:0006742">
    <property type="term" value="P:NADP+ catabolic process"/>
    <property type="evidence" value="ECO:0007669"/>
    <property type="project" value="TreeGrafter"/>
</dbReference>
<dbReference type="GO" id="GO:0005777">
    <property type="term" value="C:peroxisome"/>
    <property type="evidence" value="ECO:0007669"/>
    <property type="project" value="TreeGrafter"/>
</dbReference>
<dbReference type="InterPro" id="IPR015375">
    <property type="entry name" value="NADH_PPase-like_N"/>
</dbReference>
<keyword evidence="12" id="KW-1185">Reference proteome</keyword>
<evidence type="ECO:0000256" key="1">
    <source>
        <dbReference type="ARBA" id="ARBA00001946"/>
    </source>
</evidence>
<comment type="cofactor">
    <cofactor evidence="1">
        <name>Mg(2+)</name>
        <dbReference type="ChEBI" id="CHEBI:18420"/>
    </cofactor>
</comment>
<dbReference type="AlphaFoldDB" id="A0AAJ0FMH6"/>
<evidence type="ECO:0000256" key="5">
    <source>
        <dbReference type="ARBA" id="ARBA00022723"/>
    </source>
</evidence>
<dbReference type="FunFam" id="3.90.79.10:FF:000042">
    <property type="entry name" value="Probable NADH pyrophosphatase"/>
    <property type="match status" value="1"/>
</dbReference>
<keyword evidence="5" id="KW-0479">Metal-binding</keyword>
<evidence type="ECO:0000256" key="9">
    <source>
        <dbReference type="ARBA" id="ARBA00023679"/>
    </source>
</evidence>
<evidence type="ECO:0000256" key="3">
    <source>
        <dbReference type="ARBA" id="ARBA00009595"/>
    </source>
</evidence>
<comment type="caution">
    <text evidence="11">The sequence shown here is derived from an EMBL/GenBank/DDBJ whole genome shotgun (WGS) entry which is preliminary data.</text>
</comment>
<evidence type="ECO:0000313" key="12">
    <source>
        <dbReference type="Proteomes" id="UP001251528"/>
    </source>
</evidence>
<dbReference type="Pfam" id="PF09296">
    <property type="entry name" value="NUDIX-like"/>
    <property type="match status" value="1"/>
</dbReference>
<dbReference type="PANTHER" id="PTHR42904:SF6">
    <property type="entry name" value="NAD-CAPPED RNA HYDROLASE NUDT12"/>
    <property type="match status" value="1"/>
</dbReference>
<dbReference type="Gene3D" id="3.90.79.20">
    <property type="match status" value="1"/>
</dbReference>
<sequence length="413" mass="45262">MTSTPPLMPEHPALTTDTSMLTRRFGKEVINYFAGSRLNRYSFLRSDAPFLQKAATSPAARFVALDNLSPLVVDKKKLALLSFDDVKSLIGEEPYRQSDADRIKGYDSTAGPSVLIVFLGTVDNEGDVEFESSEHGKAKGQPYFAIDVTAKGRQDVERWLKGQEAKGLWVATDTRSLTLHSEAAAMFAQARSILDWNSRNVFCAGCGNPNLSVEAGYKRICPPTDLKRSSSSSVELPDCPTRHGVSNICFPRTDPTMIAAVVSADGQRMLLGRQSRWPPYWHSTLAGFLEPGESVEEAVRREVWEEAGVKVGRVVVHSTQPWPYPSSLMIGAIAQAVPGAGEEINLNDKELESAKWFTMEEVRTALAQNTGSMMAPPPKEYKDGDLRVPPPQAIANRLMTAVVEGYLTGNAKI</sequence>
<accession>A0AAJ0FMH6</accession>
<evidence type="ECO:0000259" key="10">
    <source>
        <dbReference type="PROSITE" id="PS51462"/>
    </source>
</evidence>
<dbReference type="Pfam" id="PF09297">
    <property type="entry name" value="Zn_ribbon_NUD"/>
    <property type="match status" value="1"/>
</dbReference>
<keyword evidence="6 11" id="KW-0378">Hydrolase</keyword>
<evidence type="ECO:0000313" key="11">
    <source>
        <dbReference type="EMBL" id="KAK2590006.1"/>
    </source>
</evidence>
<comment type="catalytic activity">
    <reaction evidence="9">
        <text>a 5'-end NAD(+)-phospho-ribonucleoside in mRNA + H2O = a 5'-end phospho-adenosine-phospho-ribonucleoside in mRNA + beta-nicotinamide D-ribonucleotide + 2 H(+)</text>
        <dbReference type="Rhea" id="RHEA:60876"/>
        <dbReference type="Rhea" id="RHEA-COMP:15698"/>
        <dbReference type="Rhea" id="RHEA-COMP:15719"/>
        <dbReference type="ChEBI" id="CHEBI:14649"/>
        <dbReference type="ChEBI" id="CHEBI:15377"/>
        <dbReference type="ChEBI" id="CHEBI:15378"/>
        <dbReference type="ChEBI" id="CHEBI:144029"/>
        <dbReference type="ChEBI" id="CHEBI:144051"/>
    </reaction>
    <physiologicalReaction direction="left-to-right" evidence="9">
        <dbReference type="Rhea" id="RHEA:60877"/>
    </physiologicalReaction>
</comment>
<dbReference type="InterPro" id="IPR000086">
    <property type="entry name" value="NUDIX_hydrolase_dom"/>
</dbReference>
<dbReference type="EC" id="3.6.1.22" evidence="4"/>
<dbReference type="GO" id="GO:0005829">
    <property type="term" value="C:cytosol"/>
    <property type="evidence" value="ECO:0007669"/>
    <property type="project" value="TreeGrafter"/>
</dbReference>
<dbReference type="EMBL" id="JASWJB010000506">
    <property type="protein sequence ID" value="KAK2590006.1"/>
    <property type="molecule type" value="Genomic_DNA"/>
</dbReference>
<dbReference type="PANTHER" id="PTHR42904">
    <property type="entry name" value="NUDIX HYDROLASE, NUDC SUBFAMILY"/>
    <property type="match status" value="1"/>
</dbReference>
<reference evidence="11" key="1">
    <citation type="submission" date="2023-06" db="EMBL/GenBank/DDBJ databases">
        <title>Conoideocrella luteorostrata (Hypocreales: Clavicipitaceae), a potential biocontrol fungus for elongate hemlock scale in United States Christmas tree production areas.</title>
        <authorList>
            <person name="Barrett H."/>
            <person name="Lovett B."/>
            <person name="Macias A.M."/>
            <person name="Stajich J.E."/>
            <person name="Kasson M.T."/>
        </authorList>
    </citation>
    <scope>NUCLEOTIDE SEQUENCE</scope>
    <source>
        <strain evidence="11">ARSEF 14590</strain>
    </source>
</reference>
<evidence type="ECO:0000256" key="8">
    <source>
        <dbReference type="ARBA" id="ARBA00023027"/>
    </source>
</evidence>
<dbReference type="PROSITE" id="PS00893">
    <property type="entry name" value="NUDIX_BOX"/>
    <property type="match status" value="1"/>
</dbReference>
<dbReference type="InterPro" id="IPR049734">
    <property type="entry name" value="NudC-like_C"/>
</dbReference>
<dbReference type="Pfam" id="PF00293">
    <property type="entry name" value="NUDIX"/>
    <property type="match status" value="1"/>
</dbReference>
<dbReference type="InterPro" id="IPR020084">
    <property type="entry name" value="NUDIX_hydrolase_CS"/>
</dbReference>
<keyword evidence="8" id="KW-0520">NAD</keyword>
<comment type="cofactor">
    <cofactor evidence="2">
        <name>Zn(2+)</name>
        <dbReference type="ChEBI" id="CHEBI:29105"/>
    </cofactor>
</comment>
<proteinExistence type="inferred from homology"/>
<dbReference type="Proteomes" id="UP001251528">
    <property type="component" value="Unassembled WGS sequence"/>
</dbReference>
<dbReference type="GO" id="GO:0035529">
    <property type="term" value="F:NADH pyrophosphatase activity"/>
    <property type="evidence" value="ECO:0007669"/>
    <property type="project" value="TreeGrafter"/>
</dbReference>
<evidence type="ECO:0000256" key="7">
    <source>
        <dbReference type="ARBA" id="ARBA00022842"/>
    </source>
</evidence>
<organism evidence="11 12">
    <name type="scientific">Conoideocrella luteorostrata</name>
    <dbReference type="NCBI Taxonomy" id="1105319"/>
    <lineage>
        <taxon>Eukaryota</taxon>
        <taxon>Fungi</taxon>
        <taxon>Dikarya</taxon>
        <taxon>Ascomycota</taxon>
        <taxon>Pezizomycotina</taxon>
        <taxon>Sordariomycetes</taxon>
        <taxon>Hypocreomycetidae</taxon>
        <taxon>Hypocreales</taxon>
        <taxon>Clavicipitaceae</taxon>
        <taxon>Conoideocrella</taxon>
    </lineage>
</organism>
<comment type="similarity">
    <text evidence="3">Belongs to the Nudix hydrolase family. NudC subfamily.</text>
</comment>